<feature type="region of interest" description="Disordered" evidence="1">
    <location>
        <begin position="91"/>
        <end position="128"/>
    </location>
</feature>
<evidence type="ECO:0000256" key="1">
    <source>
        <dbReference type="SAM" id="MobiDB-lite"/>
    </source>
</evidence>
<keyword evidence="3" id="KW-1185">Reference proteome</keyword>
<sequence length="128" mass="13887">MSTRLDTTSGVGDPVAQPDDLDPRLLCPTGRTERLRVVVEHYSPTAGRCPGCGWPVARRQECPSRQVALALLENRPLPVRLAHLADVVPGARAGRDSAADRDRRRDELDAMPGLFAAPARTPEQGDAR</sequence>
<gene>
    <name evidence="2" type="ORF">WG925_03140</name>
</gene>
<reference evidence="2 3" key="1">
    <citation type="submission" date="2024-03" db="EMBL/GenBank/DDBJ databases">
        <title>Draft genome sequence of Pseudonocardia carboxydivorans JCM 14827.</title>
        <authorList>
            <person name="Duangmal K."/>
        </authorList>
    </citation>
    <scope>NUCLEOTIDE SEQUENCE [LARGE SCALE GENOMIC DNA]</scope>
    <source>
        <strain evidence="2 3">JCM 14827</strain>
    </source>
</reference>
<feature type="compositionally biased region" description="Basic and acidic residues" evidence="1">
    <location>
        <begin position="93"/>
        <end position="108"/>
    </location>
</feature>
<evidence type="ECO:0000313" key="3">
    <source>
        <dbReference type="Proteomes" id="UP001367513"/>
    </source>
</evidence>
<organism evidence="2 3">
    <name type="scientific">Pseudonocardia alni subsp. carboxydivorans</name>
    <dbReference type="NCBI Taxonomy" id="415010"/>
    <lineage>
        <taxon>Bacteria</taxon>
        <taxon>Bacillati</taxon>
        <taxon>Actinomycetota</taxon>
        <taxon>Actinomycetes</taxon>
        <taxon>Pseudonocardiales</taxon>
        <taxon>Pseudonocardiaceae</taxon>
        <taxon>Pseudonocardia</taxon>
    </lineage>
</organism>
<dbReference type="EMBL" id="JBBPIX010000001">
    <property type="protein sequence ID" value="MEK6462726.1"/>
    <property type="molecule type" value="Genomic_DNA"/>
</dbReference>
<protein>
    <submittedName>
        <fullName evidence="2">Uncharacterized protein</fullName>
    </submittedName>
</protein>
<comment type="caution">
    <text evidence="2">The sequence shown here is derived from an EMBL/GenBank/DDBJ whole genome shotgun (WGS) entry which is preliminary data.</text>
</comment>
<dbReference type="Proteomes" id="UP001367513">
    <property type="component" value="Unassembled WGS sequence"/>
</dbReference>
<dbReference type="RefSeq" id="WP_345643032.1">
    <property type="nucleotide sequence ID" value="NZ_BAAAOD010000047.1"/>
</dbReference>
<evidence type="ECO:0000313" key="2">
    <source>
        <dbReference type="EMBL" id="MEK6462726.1"/>
    </source>
</evidence>
<accession>A0ABU9A8N0</accession>
<proteinExistence type="predicted"/>
<name>A0ABU9A8N0_PSEA5</name>
<feature type="compositionally biased region" description="Polar residues" evidence="1">
    <location>
        <begin position="1"/>
        <end position="10"/>
    </location>
</feature>
<feature type="region of interest" description="Disordered" evidence="1">
    <location>
        <begin position="1"/>
        <end position="26"/>
    </location>
</feature>